<dbReference type="InterPro" id="IPR043128">
    <property type="entry name" value="Rev_trsase/Diguanyl_cyclase"/>
</dbReference>
<evidence type="ECO:0000313" key="1">
    <source>
        <dbReference type="EMBL" id="KAJ7427268.1"/>
    </source>
</evidence>
<dbReference type="PANTHER" id="PTHR33064">
    <property type="entry name" value="POL PROTEIN"/>
    <property type="match status" value="1"/>
</dbReference>
<accession>A0ABQ9DV83</accession>
<dbReference type="SUPFAM" id="SSF56672">
    <property type="entry name" value="DNA/RNA polymerases"/>
    <property type="match status" value="1"/>
</dbReference>
<dbReference type="PANTHER" id="PTHR33064:SF29">
    <property type="entry name" value="PEPTIDASE A2 DOMAIN-CONTAINING PROTEIN-RELATED"/>
    <property type="match status" value="1"/>
</dbReference>
<sequence>MRLVKGLEPKSYEERLRELGLFNLEKRRLITLYNYLKGCCSQCKEEIQGNYRVVNLNIWEDDGTTNPGKHFLAHEGQERHQRLGSMDLPRSALLIPTVSRLGLSKSSIWSVHKSNGGWRLAMDDHGLNKVTPPLSAAVPNMLELQYELESKAAKWYATTGVPNAFFFNPLAPECRLQCTFTWRSMQYLEPTAPGVEIQSHHLPCTDPGYTREG</sequence>
<organism evidence="1 2">
    <name type="scientific">Willisornis vidua</name>
    <name type="common">Xingu scale-backed antbird</name>
    <dbReference type="NCBI Taxonomy" id="1566151"/>
    <lineage>
        <taxon>Eukaryota</taxon>
        <taxon>Metazoa</taxon>
        <taxon>Chordata</taxon>
        <taxon>Craniata</taxon>
        <taxon>Vertebrata</taxon>
        <taxon>Euteleostomi</taxon>
        <taxon>Archelosauria</taxon>
        <taxon>Archosauria</taxon>
        <taxon>Dinosauria</taxon>
        <taxon>Saurischia</taxon>
        <taxon>Theropoda</taxon>
        <taxon>Coelurosauria</taxon>
        <taxon>Aves</taxon>
        <taxon>Neognathae</taxon>
        <taxon>Neoaves</taxon>
        <taxon>Telluraves</taxon>
        <taxon>Australaves</taxon>
        <taxon>Passeriformes</taxon>
        <taxon>Thamnophilidae</taxon>
        <taxon>Willisornis</taxon>
    </lineage>
</organism>
<dbReference type="Gene3D" id="3.10.10.10">
    <property type="entry name" value="HIV Type 1 Reverse Transcriptase, subunit A, domain 1"/>
    <property type="match status" value="1"/>
</dbReference>
<evidence type="ECO:0000313" key="2">
    <source>
        <dbReference type="Proteomes" id="UP001145742"/>
    </source>
</evidence>
<reference evidence="1" key="1">
    <citation type="submission" date="2019-10" db="EMBL/GenBank/DDBJ databases">
        <authorList>
            <person name="Soares A.E.R."/>
            <person name="Aleixo A."/>
            <person name="Schneider P."/>
            <person name="Miyaki C.Y."/>
            <person name="Schneider M.P."/>
            <person name="Mello C."/>
            <person name="Vasconcelos A.T.R."/>
        </authorList>
    </citation>
    <scope>NUCLEOTIDE SEQUENCE</scope>
    <source>
        <tissue evidence="1">Muscle</tissue>
    </source>
</reference>
<keyword evidence="2" id="KW-1185">Reference proteome</keyword>
<dbReference type="Gene3D" id="3.30.70.270">
    <property type="match status" value="1"/>
</dbReference>
<proteinExistence type="predicted"/>
<dbReference type="Proteomes" id="UP001145742">
    <property type="component" value="Unassembled WGS sequence"/>
</dbReference>
<protein>
    <submittedName>
        <fullName evidence="1">Uncharacterized protein</fullName>
    </submittedName>
</protein>
<dbReference type="InterPro" id="IPR051320">
    <property type="entry name" value="Viral_Replic_Matur_Polypro"/>
</dbReference>
<dbReference type="InterPro" id="IPR043502">
    <property type="entry name" value="DNA/RNA_pol_sf"/>
</dbReference>
<dbReference type="EMBL" id="WHWB01031991">
    <property type="protein sequence ID" value="KAJ7427268.1"/>
    <property type="molecule type" value="Genomic_DNA"/>
</dbReference>
<comment type="caution">
    <text evidence="1">The sequence shown here is derived from an EMBL/GenBank/DDBJ whole genome shotgun (WGS) entry which is preliminary data.</text>
</comment>
<gene>
    <name evidence="1" type="ORF">WISP_08580</name>
</gene>
<name>A0ABQ9DV83_9PASS</name>